<gene>
    <name evidence="1" type="ORF">S01H1_09468</name>
</gene>
<protein>
    <recommendedName>
        <fullName evidence="2">Methyltransferase type 11 domain-containing protein</fullName>
    </recommendedName>
</protein>
<reference evidence="1" key="1">
    <citation type="journal article" date="2014" name="Front. Microbiol.">
        <title>High frequency of phylogenetically diverse reductive dehalogenase-homologous genes in deep subseafloor sedimentary metagenomes.</title>
        <authorList>
            <person name="Kawai M."/>
            <person name="Futagami T."/>
            <person name="Toyoda A."/>
            <person name="Takaki Y."/>
            <person name="Nishi S."/>
            <person name="Hori S."/>
            <person name="Arai W."/>
            <person name="Tsubouchi T."/>
            <person name="Morono Y."/>
            <person name="Uchiyama I."/>
            <person name="Ito T."/>
            <person name="Fujiyama A."/>
            <person name="Inagaki F."/>
            <person name="Takami H."/>
        </authorList>
    </citation>
    <scope>NUCLEOTIDE SEQUENCE</scope>
    <source>
        <strain evidence="1">Expedition CK06-06</strain>
    </source>
</reference>
<dbReference type="EMBL" id="BARS01004837">
    <property type="protein sequence ID" value="GAF83980.1"/>
    <property type="molecule type" value="Genomic_DNA"/>
</dbReference>
<proteinExistence type="predicted"/>
<dbReference type="Gene3D" id="3.40.50.150">
    <property type="entry name" value="Vaccinia Virus protein VP39"/>
    <property type="match status" value="1"/>
</dbReference>
<evidence type="ECO:0008006" key="2">
    <source>
        <dbReference type="Google" id="ProtNLM"/>
    </source>
</evidence>
<evidence type="ECO:0000313" key="1">
    <source>
        <dbReference type="EMBL" id="GAF83980.1"/>
    </source>
</evidence>
<organism evidence="1">
    <name type="scientific">marine sediment metagenome</name>
    <dbReference type="NCBI Taxonomy" id="412755"/>
    <lineage>
        <taxon>unclassified sequences</taxon>
        <taxon>metagenomes</taxon>
        <taxon>ecological metagenomes</taxon>
    </lineage>
</organism>
<accession>X0U673</accession>
<sequence>MHHMQNLFIEKMKEEHPEYFENVKVLDVGSLDVNGNNSMFFKNSEYTGIDVIKGANVDIISPLHLWKTKRRFDTIISTSALEHDMYIIKTITRIYELLKPGGWLFIVACRSWRAHGTKNNGPDNAGNSQIENDNWCNYYANVKVKDLKQYIKQADVEFENIEIIKSPNNKDTRFCGQKPGIWKPSKIIKDNIAAHKSTWRERKAGQPIIYLKNEDREEKKKPIIVKRYKFTEFNIGPGMQGWDEKPEEYKLEYFDIKNVNRHQYKMNQKNTQRKK</sequence>
<dbReference type="CDD" id="cd02440">
    <property type="entry name" value="AdoMet_MTases"/>
    <property type="match status" value="1"/>
</dbReference>
<dbReference type="AlphaFoldDB" id="X0U673"/>
<name>X0U673_9ZZZZ</name>
<dbReference type="InterPro" id="IPR029063">
    <property type="entry name" value="SAM-dependent_MTases_sf"/>
</dbReference>
<dbReference type="SUPFAM" id="SSF53335">
    <property type="entry name" value="S-adenosyl-L-methionine-dependent methyltransferases"/>
    <property type="match status" value="1"/>
</dbReference>
<dbReference type="Pfam" id="PF13489">
    <property type="entry name" value="Methyltransf_23"/>
    <property type="match status" value="1"/>
</dbReference>
<comment type="caution">
    <text evidence="1">The sequence shown here is derived from an EMBL/GenBank/DDBJ whole genome shotgun (WGS) entry which is preliminary data.</text>
</comment>